<dbReference type="SUPFAM" id="SSF69322">
    <property type="entry name" value="Tricorn protease domain 2"/>
    <property type="match status" value="1"/>
</dbReference>
<dbReference type="AlphaFoldDB" id="A0AAN6PL75"/>
<evidence type="ECO:0000313" key="2">
    <source>
        <dbReference type="Proteomes" id="UP001303115"/>
    </source>
</evidence>
<gene>
    <name evidence="1" type="ORF">C8A01DRAFT_34876</name>
</gene>
<dbReference type="Proteomes" id="UP001303115">
    <property type="component" value="Unassembled WGS sequence"/>
</dbReference>
<dbReference type="EMBL" id="MU854363">
    <property type="protein sequence ID" value="KAK4041144.1"/>
    <property type="molecule type" value="Genomic_DNA"/>
</dbReference>
<reference evidence="2" key="1">
    <citation type="journal article" date="2023" name="Mol. Phylogenet. Evol.">
        <title>Genome-scale phylogeny and comparative genomics of the fungal order Sordariales.</title>
        <authorList>
            <person name="Hensen N."/>
            <person name="Bonometti L."/>
            <person name="Westerberg I."/>
            <person name="Brannstrom I.O."/>
            <person name="Guillou S."/>
            <person name="Cros-Aarteil S."/>
            <person name="Calhoun S."/>
            <person name="Haridas S."/>
            <person name="Kuo A."/>
            <person name="Mondo S."/>
            <person name="Pangilinan J."/>
            <person name="Riley R."/>
            <person name="LaButti K."/>
            <person name="Andreopoulos B."/>
            <person name="Lipzen A."/>
            <person name="Chen C."/>
            <person name="Yan M."/>
            <person name="Daum C."/>
            <person name="Ng V."/>
            <person name="Clum A."/>
            <person name="Steindorff A."/>
            <person name="Ohm R.A."/>
            <person name="Martin F."/>
            <person name="Silar P."/>
            <person name="Natvig D.O."/>
            <person name="Lalanne C."/>
            <person name="Gautier V."/>
            <person name="Ament-Velasquez S.L."/>
            <person name="Kruys A."/>
            <person name="Hutchinson M.I."/>
            <person name="Powell A.J."/>
            <person name="Barry K."/>
            <person name="Miller A.N."/>
            <person name="Grigoriev I.V."/>
            <person name="Debuchy R."/>
            <person name="Gladieux P."/>
            <person name="Hiltunen Thoren M."/>
            <person name="Johannesson H."/>
        </authorList>
    </citation>
    <scope>NUCLEOTIDE SEQUENCE [LARGE SCALE GENOMIC DNA]</scope>
    <source>
        <strain evidence="2">CBS 284.82</strain>
    </source>
</reference>
<evidence type="ECO:0000313" key="1">
    <source>
        <dbReference type="EMBL" id="KAK4041144.1"/>
    </source>
</evidence>
<name>A0AAN6PL75_9PEZI</name>
<protein>
    <submittedName>
        <fullName evidence="1">Uncharacterized protein</fullName>
    </submittedName>
</protein>
<accession>A0AAN6PL75</accession>
<proteinExistence type="predicted"/>
<sequence>MARSGIFTFGYNAEFRQDTSSAILEFSKDLLLRMKVYSGKGTADGAAIGKYPVVFVTHSMRGLVVKKAYIIGKSDQQYQAMAGQMSALSRYDDLAVFEWHVKENILRQVPKARAAEMALDRRHLLTYDPPFCNVWDTHALSHPLETYEKRLLPAAQRPNPITSKPRRVVRCLMADNAGRFYCWEGADNGVVMHDISNGQELQQLWAPQFEVGGSLVMAFRVPVKTAQFVFSASEEYLFLSPGGIGGSSKTLTNTVWSLKDSEVICTSDWGSTWEGPWVQRPADDSLLLLLCRTGVRIFEWRALTEVHRTTNANLAQDSAASDSEPLVGAVNFPLDQLDRVDELIEGLSEPGNRLIGRCQGHVVFLDHDYCFCTWDLREGAPSLTLKRHLYLPKDWLDPAMVGLCVVSEHGTLLCPRNGEIGVIQGAIKL</sequence>
<keyword evidence="2" id="KW-1185">Reference proteome</keyword>
<comment type="caution">
    <text evidence="1">The sequence shown here is derived from an EMBL/GenBank/DDBJ whole genome shotgun (WGS) entry which is preliminary data.</text>
</comment>
<organism evidence="1 2">
    <name type="scientific">Parachaetomium inaequale</name>
    <dbReference type="NCBI Taxonomy" id="2588326"/>
    <lineage>
        <taxon>Eukaryota</taxon>
        <taxon>Fungi</taxon>
        <taxon>Dikarya</taxon>
        <taxon>Ascomycota</taxon>
        <taxon>Pezizomycotina</taxon>
        <taxon>Sordariomycetes</taxon>
        <taxon>Sordariomycetidae</taxon>
        <taxon>Sordariales</taxon>
        <taxon>Chaetomiaceae</taxon>
        <taxon>Parachaetomium</taxon>
    </lineage>
</organism>